<proteinExistence type="predicted"/>
<evidence type="ECO:0000313" key="1">
    <source>
        <dbReference type="EMBL" id="KIM31119.1"/>
    </source>
</evidence>
<dbReference type="HOGENOM" id="CLU_609981_0_0_1"/>
<dbReference type="OrthoDB" id="3231297at2759"/>
<organism evidence="1 2">
    <name type="scientific">Serendipita vermifera MAFF 305830</name>
    <dbReference type="NCBI Taxonomy" id="933852"/>
    <lineage>
        <taxon>Eukaryota</taxon>
        <taxon>Fungi</taxon>
        <taxon>Dikarya</taxon>
        <taxon>Basidiomycota</taxon>
        <taxon>Agaricomycotina</taxon>
        <taxon>Agaricomycetes</taxon>
        <taxon>Sebacinales</taxon>
        <taxon>Serendipitaceae</taxon>
        <taxon>Serendipita</taxon>
    </lineage>
</organism>
<dbReference type="AlphaFoldDB" id="A0A0C3BG57"/>
<name>A0A0C3BG57_SERVB</name>
<protein>
    <submittedName>
        <fullName evidence="1">Uncharacterized protein</fullName>
    </submittedName>
</protein>
<dbReference type="Proteomes" id="UP000054097">
    <property type="component" value="Unassembled WGS sequence"/>
</dbReference>
<keyword evidence="2" id="KW-1185">Reference proteome</keyword>
<reference evidence="1 2" key="1">
    <citation type="submission" date="2014-04" db="EMBL/GenBank/DDBJ databases">
        <authorList>
            <consortium name="DOE Joint Genome Institute"/>
            <person name="Kuo A."/>
            <person name="Zuccaro A."/>
            <person name="Kohler A."/>
            <person name="Nagy L.G."/>
            <person name="Floudas D."/>
            <person name="Copeland A."/>
            <person name="Barry K.W."/>
            <person name="Cichocki N."/>
            <person name="Veneault-Fourrey C."/>
            <person name="LaButti K."/>
            <person name="Lindquist E.A."/>
            <person name="Lipzen A."/>
            <person name="Lundell T."/>
            <person name="Morin E."/>
            <person name="Murat C."/>
            <person name="Sun H."/>
            <person name="Tunlid A."/>
            <person name="Henrissat B."/>
            <person name="Grigoriev I.V."/>
            <person name="Hibbett D.S."/>
            <person name="Martin F."/>
            <person name="Nordberg H.P."/>
            <person name="Cantor M.N."/>
            <person name="Hua S.X."/>
        </authorList>
    </citation>
    <scope>NUCLEOTIDE SEQUENCE [LARGE SCALE GENOMIC DNA]</scope>
    <source>
        <strain evidence="1 2">MAFF 305830</strain>
    </source>
</reference>
<reference evidence="2" key="2">
    <citation type="submission" date="2015-01" db="EMBL/GenBank/DDBJ databases">
        <title>Evolutionary Origins and Diversification of the Mycorrhizal Mutualists.</title>
        <authorList>
            <consortium name="DOE Joint Genome Institute"/>
            <consortium name="Mycorrhizal Genomics Consortium"/>
            <person name="Kohler A."/>
            <person name="Kuo A."/>
            <person name="Nagy L.G."/>
            <person name="Floudas D."/>
            <person name="Copeland A."/>
            <person name="Barry K.W."/>
            <person name="Cichocki N."/>
            <person name="Veneault-Fourrey C."/>
            <person name="LaButti K."/>
            <person name="Lindquist E.A."/>
            <person name="Lipzen A."/>
            <person name="Lundell T."/>
            <person name="Morin E."/>
            <person name="Murat C."/>
            <person name="Riley R."/>
            <person name="Ohm R."/>
            <person name="Sun H."/>
            <person name="Tunlid A."/>
            <person name="Henrissat B."/>
            <person name="Grigoriev I.V."/>
            <person name="Hibbett D.S."/>
            <person name="Martin F."/>
        </authorList>
    </citation>
    <scope>NUCLEOTIDE SEQUENCE [LARGE SCALE GENOMIC DNA]</scope>
    <source>
        <strain evidence="2">MAFF 305830</strain>
    </source>
</reference>
<accession>A0A0C3BG57</accession>
<sequence length="449" mass="49016">MITQRTPSQRIRTDRPLLLLQTLHHGEIDLDLQVVIGIEEEGGALIMGDEVVLQAHPRTKVGGDRTEARDPNILPRKIQKGKDAALNGFPIQTSTRGRILRFTTFPIPLNSTISIRSFLSQATGTLRVSLDEGLHDTGSIQVIANGVTQKNLNQIGACLVTNKGRYFNTLSLKPKGFAAEVATYSIHLRFPSREASYPGLITDLPGFAQSFDDLSIARFDFIEAGGMDGSIDALSILAKFIIVRSYNGTVDGHFSAEKGLTIHGEFSPITITSNICDDGWAFPTFARISTYQSPIDARLTLCNHTTAMEDESYGRYLVDVSNSDSPIALQIEHTYPAQGSSLYVNVTNIERERTGASHVMVTLDTGFEGNFELRADGDKALPPSVKSEEATDDHGGVRNVEINRVENEQRLIGGKVYWDSPVPPLDRRGSGVRINTFGSGEASLTLLGD</sequence>
<evidence type="ECO:0000313" key="2">
    <source>
        <dbReference type="Proteomes" id="UP000054097"/>
    </source>
</evidence>
<dbReference type="EMBL" id="KN824282">
    <property type="protein sequence ID" value="KIM31119.1"/>
    <property type="molecule type" value="Genomic_DNA"/>
</dbReference>
<dbReference type="STRING" id="933852.A0A0C3BG57"/>
<gene>
    <name evidence="1" type="ORF">M408DRAFT_253842</name>
</gene>